<accession>A0A0S4LLS5</accession>
<dbReference type="AlphaFoldDB" id="A0A0S4LLS5"/>
<dbReference type="Proteomes" id="UP000199032">
    <property type="component" value="Unassembled WGS sequence"/>
</dbReference>
<proteinExistence type="predicted"/>
<gene>
    <name evidence="1" type="ORF">COMA1_30287</name>
</gene>
<dbReference type="EMBL" id="CZQA01000009">
    <property type="protein sequence ID" value="CUS36870.1"/>
    <property type="molecule type" value="Genomic_DNA"/>
</dbReference>
<dbReference type="STRING" id="1742972.COMA1_30287"/>
<protein>
    <submittedName>
        <fullName evidence="1">Uncharacterized protein</fullName>
    </submittedName>
</protein>
<evidence type="ECO:0000313" key="2">
    <source>
        <dbReference type="Proteomes" id="UP000199032"/>
    </source>
</evidence>
<reference evidence="1 2" key="1">
    <citation type="submission" date="2015-10" db="EMBL/GenBank/DDBJ databases">
        <authorList>
            <person name="Gilbert D.G."/>
        </authorList>
    </citation>
    <scope>NUCLEOTIDE SEQUENCE [LARGE SCALE GENOMIC DNA]</scope>
    <source>
        <strain evidence="1">COMA1</strain>
    </source>
</reference>
<name>A0A0S4LLS5_9BACT</name>
<organism evidence="1 2">
    <name type="scientific">Candidatus Nitrospira nitrosa</name>
    <dbReference type="NCBI Taxonomy" id="1742972"/>
    <lineage>
        <taxon>Bacteria</taxon>
        <taxon>Pseudomonadati</taxon>
        <taxon>Nitrospirota</taxon>
        <taxon>Nitrospiria</taxon>
        <taxon>Nitrospirales</taxon>
        <taxon>Nitrospiraceae</taxon>
        <taxon>Nitrospira</taxon>
    </lineage>
</organism>
<keyword evidence="2" id="KW-1185">Reference proteome</keyword>
<evidence type="ECO:0000313" key="1">
    <source>
        <dbReference type="EMBL" id="CUS36870.1"/>
    </source>
</evidence>
<sequence length="49" mass="5038">MTSATKADVAMGVGWLSTLSQIPSDPSVADTPIEYILAGNSRLVTVESG</sequence>